<accession>A0AA86T0I6</accession>
<reference evidence="1" key="1">
    <citation type="submission" date="2023-10" db="EMBL/GenBank/DDBJ databases">
        <authorList>
            <person name="Domelevo Entfellner J.-B."/>
        </authorList>
    </citation>
    <scope>NUCLEOTIDE SEQUENCE</scope>
</reference>
<gene>
    <name evidence="1" type="ORF">AYBTSS11_LOCUS21307</name>
</gene>
<dbReference type="AlphaFoldDB" id="A0AA86T0I6"/>
<evidence type="ECO:0000313" key="1">
    <source>
        <dbReference type="EMBL" id="CAJ1967675.1"/>
    </source>
</evidence>
<protein>
    <submittedName>
        <fullName evidence="1">Uncharacterized protein</fullName>
    </submittedName>
</protein>
<sequence length="63" mass="7423">MERLSGKRNRCLCSKGDNYDLELEQMRMKGVGHWDLREEDKVVVMVTREPVRKVRCGSPVNMR</sequence>
<evidence type="ECO:0000313" key="2">
    <source>
        <dbReference type="Proteomes" id="UP001189624"/>
    </source>
</evidence>
<proteinExistence type="predicted"/>
<keyword evidence="2" id="KW-1185">Reference proteome</keyword>
<dbReference type="Gramene" id="rna-AYBTSS11_LOCUS21307">
    <property type="protein sequence ID" value="CAJ1967675.1"/>
    <property type="gene ID" value="gene-AYBTSS11_LOCUS21307"/>
</dbReference>
<dbReference type="EMBL" id="OY731404">
    <property type="protein sequence ID" value="CAJ1967675.1"/>
    <property type="molecule type" value="Genomic_DNA"/>
</dbReference>
<name>A0AA86T0I6_9FABA</name>
<organism evidence="1 2">
    <name type="scientific">Sphenostylis stenocarpa</name>
    <dbReference type="NCBI Taxonomy" id="92480"/>
    <lineage>
        <taxon>Eukaryota</taxon>
        <taxon>Viridiplantae</taxon>
        <taxon>Streptophyta</taxon>
        <taxon>Embryophyta</taxon>
        <taxon>Tracheophyta</taxon>
        <taxon>Spermatophyta</taxon>
        <taxon>Magnoliopsida</taxon>
        <taxon>eudicotyledons</taxon>
        <taxon>Gunneridae</taxon>
        <taxon>Pentapetalae</taxon>
        <taxon>rosids</taxon>
        <taxon>fabids</taxon>
        <taxon>Fabales</taxon>
        <taxon>Fabaceae</taxon>
        <taxon>Papilionoideae</taxon>
        <taxon>50 kb inversion clade</taxon>
        <taxon>NPAAA clade</taxon>
        <taxon>indigoferoid/millettioid clade</taxon>
        <taxon>Phaseoleae</taxon>
        <taxon>Sphenostylis</taxon>
    </lineage>
</organism>
<dbReference type="Proteomes" id="UP001189624">
    <property type="component" value="Chromosome 7"/>
</dbReference>